<accession>A0ABM9N936</accession>
<protein>
    <submittedName>
        <fullName evidence="1">Uncharacterized protein</fullName>
    </submittedName>
</protein>
<sequence length="157" mass="18050">MILSMSANSYNDSMLYDNAISTFLSEINNKNSIKSQNIDELHYNKINETHQANSYTDTNNFFSDANLLVLNKMTAKTTKILAKNEQKIFEGLNIKLFGCWFVKDAPDDGHRALLKISYNDINNKNINLLNGWIFSKFYFLNNINNSIYDIKLISCAK</sequence>
<keyword evidence="2" id="KW-1185">Reference proteome</keyword>
<reference evidence="1 2" key="1">
    <citation type="submission" date="2024-01" db="EMBL/GenBank/DDBJ databases">
        <authorList>
            <person name="Kunselman E."/>
        </authorList>
    </citation>
    <scope>NUCLEOTIDE SEQUENCE [LARGE SCALE GENOMIC DNA]</scope>
    <source>
        <strain evidence="1">2 abalone samples</strain>
    </source>
</reference>
<name>A0ABM9N936_9RICK</name>
<organism evidence="1 2">
    <name type="scientific">Candidatus Xenohaliotis californiensis</name>
    <dbReference type="NCBI Taxonomy" id="84677"/>
    <lineage>
        <taxon>Bacteria</taxon>
        <taxon>Pseudomonadati</taxon>
        <taxon>Pseudomonadota</taxon>
        <taxon>Alphaproteobacteria</taxon>
        <taxon>Rickettsiales</taxon>
        <taxon>Anaplasmataceae</taxon>
        <taxon>Candidatus Xenohaliotis</taxon>
    </lineage>
</organism>
<proteinExistence type="predicted"/>
<dbReference type="Pfam" id="PF09923">
    <property type="entry name" value="DUF2155"/>
    <property type="match status" value="1"/>
</dbReference>
<evidence type="ECO:0000313" key="2">
    <source>
        <dbReference type="Proteomes" id="UP001314181"/>
    </source>
</evidence>
<evidence type="ECO:0000313" key="1">
    <source>
        <dbReference type="EMBL" id="CAK8163426.1"/>
    </source>
</evidence>
<gene>
    <name evidence="1" type="ORF">CAXC1_40002</name>
</gene>
<dbReference type="EMBL" id="CAWVOK010000030">
    <property type="protein sequence ID" value="CAK8163426.1"/>
    <property type="molecule type" value="Genomic_DNA"/>
</dbReference>
<dbReference type="InterPro" id="IPR019225">
    <property type="entry name" value="DUF2155"/>
</dbReference>
<comment type="caution">
    <text evidence="1">The sequence shown here is derived from an EMBL/GenBank/DDBJ whole genome shotgun (WGS) entry which is preliminary data.</text>
</comment>
<dbReference type="Proteomes" id="UP001314181">
    <property type="component" value="Unassembled WGS sequence"/>
</dbReference>
<dbReference type="RefSeq" id="WP_338364621.1">
    <property type="nucleotide sequence ID" value="NZ_CAWVOK010000030.1"/>
</dbReference>